<dbReference type="AlphaFoldDB" id="A0A8C9QTI8"/>
<dbReference type="GO" id="GO:0004519">
    <property type="term" value="F:endonuclease activity"/>
    <property type="evidence" value="ECO:0007669"/>
    <property type="project" value="UniProtKB-KW"/>
</dbReference>
<dbReference type="GO" id="GO:0050830">
    <property type="term" value="P:defense response to Gram-positive bacterium"/>
    <property type="evidence" value="ECO:0007669"/>
    <property type="project" value="TreeGrafter"/>
</dbReference>
<dbReference type="PANTHER" id="PTHR11437">
    <property type="entry name" value="RIBONUCLEASE"/>
    <property type="match status" value="1"/>
</dbReference>
<sequence>KAIPNESQYEKFLRQHFVRKMNPNQCDTMMKLRKIYGDKKMTCKVTNTFIAKTTKKNLKKVCLNDGKAYNNKKNLHISNKPFSLITCKLKGNSQNRPCSYRGSASYGKIVIACEKNLPVHFEREHLKINR</sequence>
<keyword evidence="11" id="KW-1185">Reference proteome</keyword>
<dbReference type="SMART" id="SM00092">
    <property type="entry name" value="RNAse_Pc"/>
    <property type="match status" value="1"/>
</dbReference>
<evidence type="ECO:0000313" key="11">
    <source>
        <dbReference type="Proteomes" id="UP000694397"/>
    </source>
</evidence>
<dbReference type="CDD" id="cd06265">
    <property type="entry name" value="RNase_A_canonical"/>
    <property type="match status" value="1"/>
</dbReference>
<dbReference type="PROSITE" id="PS00127">
    <property type="entry name" value="RNASE_PANCREATIC"/>
    <property type="match status" value="1"/>
</dbReference>
<name>A0A8C9QTI8_SCLFO</name>
<reference evidence="10" key="2">
    <citation type="submission" date="2025-08" db="UniProtKB">
        <authorList>
            <consortium name="Ensembl"/>
        </authorList>
    </citation>
    <scope>IDENTIFICATION</scope>
</reference>
<dbReference type="Proteomes" id="UP000694397">
    <property type="component" value="Chromosome 13"/>
</dbReference>
<keyword evidence="4 8" id="KW-0540">Nuclease</keyword>
<dbReference type="InterPro" id="IPR036816">
    <property type="entry name" value="RNaseA-like_dom_sf"/>
</dbReference>
<evidence type="ECO:0000256" key="3">
    <source>
        <dbReference type="ARBA" id="ARBA00022525"/>
    </source>
</evidence>
<dbReference type="PANTHER" id="PTHR11437:SF10">
    <property type="entry name" value="ANGIOGENIN-RELATED"/>
    <property type="match status" value="1"/>
</dbReference>
<dbReference type="GO" id="GO:0004540">
    <property type="term" value="F:RNA nuclease activity"/>
    <property type="evidence" value="ECO:0007669"/>
    <property type="project" value="TreeGrafter"/>
</dbReference>
<evidence type="ECO:0000259" key="9">
    <source>
        <dbReference type="SMART" id="SM00092"/>
    </source>
</evidence>
<dbReference type="InterPro" id="IPR001427">
    <property type="entry name" value="RNaseA"/>
</dbReference>
<keyword evidence="5 8" id="KW-0255">Endonuclease</keyword>
<dbReference type="GeneTree" id="ENSGT00940000157645"/>
<keyword evidence="3" id="KW-0964">Secreted</keyword>
<dbReference type="Pfam" id="PF00074">
    <property type="entry name" value="RnaseA"/>
    <property type="match status" value="1"/>
</dbReference>
<protein>
    <submittedName>
        <fullName evidence="10">Ribonuclease like 3</fullName>
    </submittedName>
</protein>
<dbReference type="GO" id="GO:0003676">
    <property type="term" value="F:nucleic acid binding"/>
    <property type="evidence" value="ECO:0007669"/>
    <property type="project" value="InterPro"/>
</dbReference>
<dbReference type="SUPFAM" id="SSF54076">
    <property type="entry name" value="RNase A-like"/>
    <property type="match status" value="1"/>
</dbReference>
<organism evidence="10 11">
    <name type="scientific">Scleropages formosus</name>
    <name type="common">Asian bonytongue</name>
    <name type="synonym">Osteoglossum formosum</name>
    <dbReference type="NCBI Taxonomy" id="113540"/>
    <lineage>
        <taxon>Eukaryota</taxon>
        <taxon>Metazoa</taxon>
        <taxon>Chordata</taxon>
        <taxon>Craniata</taxon>
        <taxon>Vertebrata</taxon>
        <taxon>Euteleostomi</taxon>
        <taxon>Actinopterygii</taxon>
        <taxon>Neopterygii</taxon>
        <taxon>Teleostei</taxon>
        <taxon>Osteoglossocephala</taxon>
        <taxon>Osteoglossomorpha</taxon>
        <taxon>Osteoglossiformes</taxon>
        <taxon>Osteoglossidae</taxon>
        <taxon>Scleropages</taxon>
    </lineage>
</organism>
<dbReference type="InterPro" id="IPR023412">
    <property type="entry name" value="RNaseA_domain"/>
</dbReference>
<evidence type="ECO:0000256" key="6">
    <source>
        <dbReference type="ARBA" id="ARBA00022801"/>
    </source>
</evidence>
<dbReference type="Ensembl" id="ENSSFOT00015004108.2">
    <property type="protein sequence ID" value="ENSSFOP00015004044.2"/>
    <property type="gene ID" value="ENSSFOG00015002656.2"/>
</dbReference>
<evidence type="ECO:0000256" key="5">
    <source>
        <dbReference type="ARBA" id="ARBA00022759"/>
    </source>
</evidence>
<evidence type="ECO:0000256" key="1">
    <source>
        <dbReference type="ARBA" id="ARBA00004613"/>
    </source>
</evidence>
<reference evidence="10 11" key="1">
    <citation type="submission" date="2019-04" db="EMBL/GenBank/DDBJ databases">
        <authorList>
            <consortium name="Wellcome Sanger Institute Data Sharing"/>
        </authorList>
    </citation>
    <scope>NUCLEOTIDE SEQUENCE [LARGE SCALE GENOMIC DNA]</scope>
</reference>
<proteinExistence type="inferred from homology"/>
<keyword evidence="7" id="KW-1015">Disulfide bond</keyword>
<dbReference type="InterPro" id="IPR023411">
    <property type="entry name" value="RNaseA_AS"/>
</dbReference>
<comment type="similarity">
    <text evidence="2 8">Belongs to the pancreatic ribonuclease family.</text>
</comment>
<feature type="domain" description="Ribonuclease A-domain" evidence="9">
    <location>
        <begin position="5"/>
        <end position="125"/>
    </location>
</feature>
<dbReference type="Gene3D" id="3.10.130.10">
    <property type="entry name" value="Ribonuclease A-like domain"/>
    <property type="match status" value="1"/>
</dbReference>
<evidence type="ECO:0000256" key="4">
    <source>
        <dbReference type="ARBA" id="ARBA00022722"/>
    </source>
</evidence>
<evidence type="ECO:0000313" key="10">
    <source>
        <dbReference type="Ensembl" id="ENSSFOP00015004044.2"/>
    </source>
</evidence>
<dbReference type="OrthoDB" id="8573660at2759"/>
<evidence type="ECO:0000256" key="7">
    <source>
        <dbReference type="ARBA" id="ARBA00023157"/>
    </source>
</evidence>
<dbReference type="GO" id="GO:0016787">
    <property type="term" value="F:hydrolase activity"/>
    <property type="evidence" value="ECO:0007669"/>
    <property type="project" value="UniProtKB-KW"/>
</dbReference>
<evidence type="ECO:0000256" key="8">
    <source>
        <dbReference type="RuleBase" id="RU000651"/>
    </source>
</evidence>
<accession>A0A8C9QTI8</accession>
<reference evidence="10" key="3">
    <citation type="submission" date="2025-09" db="UniProtKB">
        <authorList>
            <consortium name="Ensembl"/>
        </authorList>
    </citation>
    <scope>IDENTIFICATION</scope>
</reference>
<dbReference type="GO" id="GO:0005576">
    <property type="term" value="C:extracellular region"/>
    <property type="evidence" value="ECO:0007669"/>
    <property type="project" value="UniProtKB-SubCell"/>
</dbReference>
<comment type="subcellular location">
    <subcellularLocation>
        <location evidence="1">Secreted</location>
    </subcellularLocation>
</comment>
<keyword evidence="6 8" id="KW-0378">Hydrolase</keyword>
<evidence type="ECO:0000256" key="2">
    <source>
        <dbReference type="ARBA" id="ARBA00005600"/>
    </source>
</evidence>